<feature type="compositionally biased region" description="Basic and acidic residues" evidence="1">
    <location>
        <begin position="96"/>
        <end position="107"/>
    </location>
</feature>
<feature type="compositionally biased region" description="Low complexity" evidence="1">
    <location>
        <begin position="63"/>
        <end position="95"/>
    </location>
</feature>
<gene>
    <name evidence="2" type="ORF">V1477_013961</name>
</gene>
<feature type="non-terminal residue" evidence="2">
    <location>
        <position position="126"/>
    </location>
</feature>
<evidence type="ECO:0000256" key="1">
    <source>
        <dbReference type="SAM" id="MobiDB-lite"/>
    </source>
</evidence>
<dbReference type="AlphaFoldDB" id="A0ABD2BL68"/>
<reference evidence="2 3" key="1">
    <citation type="journal article" date="2024" name="Ann. Entomol. Soc. Am.">
        <title>Genomic analyses of the southern and eastern yellowjacket wasps (Hymenoptera: Vespidae) reveal evolutionary signatures of social life.</title>
        <authorList>
            <person name="Catto M.A."/>
            <person name="Caine P.B."/>
            <person name="Orr S.E."/>
            <person name="Hunt B.G."/>
            <person name="Goodisman M.A.D."/>
        </authorList>
    </citation>
    <scope>NUCLEOTIDE SEQUENCE [LARGE SCALE GENOMIC DNA]</scope>
    <source>
        <strain evidence="2">232</strain>
        <tissue evidence="2">Head and thorax</tissue>
    </source>
</reference>
<feature type="region of interest" description="Disordered" evidence="1">
    <location>
        <begin position="59"/>
        <end position="107"/>
    </location>
</feature>
<dbReference type="Proteomes" id="UP001607303">
    <property type="component" value="Unassembled WGS sequence"/>
</dbReference>
<keyword evidence="3" id="KW-1185">Reference proteome</keyword>
<proteinExistence type="predicted"/>
<evidence type="ECO:0000313" key="3">
    <source>
        <dbReference type="Proteomes" id="UP001607303"/>
    </source>
</evidence>
<organism evidence="2 3">
    <name type="scientific">Vespula maculifrons</name>
    <name type="common">Eastern yellow jacket</name>
    <name type="synonym">Wasp</name>
    <dbReference type="NCBI Taxonomy" id="7453"/>
    <lineage>
        <taxon>Eukaryota</taxon>
        <taxon>Metazoa</taxon>
        <taxon>Ecdysozoa</taxon>
        <taxon>Arthropoda</taxon>
        <taxon>Hexapoda</taxon>
        <taxon>Insecta</taxon>
        <taxon>Pterygota</taxon>
        <taxon>Neoptera</taxon>
        <taxon>Endopterygota</taxon>
        <taxon>Hymenoptera</taxon>
        <taxon>Apocrita</taxon>
        <taxon>Aculeata</taxon>
        <taxon>Vespoidea</taxon>
        <taxon>Vespidae</taxon>
        <taxon>Vespinae</taxon>
        <taxon>Vespula</taxon>
    </lineage>
</organism>
<dbReference type="EMBL" id="JAYRBN010000073">
    <property type="protein sequence ID" value="KAL2733527.1"/>
    <property type="molecule type" value="Genomic_DNA"/>
</dbReference>
<sequence length="126" mass="13877">MSRNNNNNDDDDYDDDDDDDIIVDNITYNYMFDYNSFMSHAYICVRHRRGWSVPVGQAENVVNSNSNGNGSSGGSDSDSNSDGSSRSGNSGNGDRATSDNELQEKLERKALAIRMGHTISNLRDGI</sequence>
<comment type="caution">
    <text evidence="2">The sequence shown here is derived from an EMBL/GenBank/DDBJ whole genome shotgun (WGS) entry which is preliminary data.</text>
</comment>
<name>A0ABD2BL68_VESMC</name>
<protein>
    <submittedName>
        <fullName evidence="2">Uncharacterized protein</fullName>
    </submittedName>
</protein>
<accession>A0ABD2BL68</accession>
<evidence type="ECO:0000313" key="2">
    <source>
        <dbReference type="EMBL" id="KAL2733527.1"/>
    </source>
</evidence>